<evidence type="ECO:0000313" key="5">
    <source>
        <dbReference type="Proteomes" id="UP001293718"/>
    </source>
</evidence>
<name>A0ABU5INS0_9BURK</name>
<evidence type="ECO:0000259" key="3">
    <source>
        <dbReference type="Pfam" id="PF00144"/>
    </source>
</evidence>
<evidence type="ECO:0000256" key="2">
    <source>
        <dbReference type="SAM" id="SignalP"/>
    </source>
</evidence>
<organism evidence="4 5">
    <name type="scientific">Azohydromonas lata</name>
    <dbReference type="NCBI Taxonomy" id="45677"/>
    <lineage>
        <taxon>Bacteria</taxon>
        <taxon>Pseudomonadati</taxon>
        <taxon>Pseudomonadota</taxon>
        <taxon>Betaproteobacteria</taxon>
        <taxon>Burkholderiales</taxon>
        <taxon>Sphaerotilaceae</taxon>
        <taxon>Azohydromonas</taxon>
    </lineage>
</organism>
<keyword evidence="2" id="KW-0732">Signal</keyword>
<reference evidence="4 5" key="1">
    <citation type="submission" date="2023-11" db="EMBL/GenBank/DDBJ databases">
        <title>Draft genome of Azohydromonas lata strain H1 (DSM1123), a polyhydroxyalkanoate producer.</title>
        <authorList>
            <person name="Traversa D."/>
            <person name="D'Addabbo P."/>
            <person name="Pazzani C."/>
            <person name="Manzari C."/>
            <person name="Chiara M."/>
            <person name="Scrascia M."/>
        </authorList>
    </citation>
    <scope>NUCLEOTIDE SEQUENCE [LARGE SCALE GENOMIC DNA]</scope>
    <source>
        <strain evidence="4 5">H1</strain>
    </source>
</reference>
<protein>
    <submittedName>
        <fullName evidence="4">Serine hydrolase domain-containing protein</fullName>
        <ecNumber evidence="4">3.1.1.103</ecNumber>
    </submittedName>
</protein>
<dbReference type="GO" id="GO:0016787">
    <property type="term" value="F:hydrolase activity"/>
    <property type="evidence" value="ECO:0007669"/>
    <property type="project" value="UniProtKB-KW"/>
</dbReference>
<dbReference type="InterPro" id="IPR006311">
    <property type="entry name" value="TAT_signal"/>
</dbReference>
<dbReference type="Gene3D" id="3.40.710.10">
    <property type="entry name" value="DD-peptidase/beta-lactamase superfamily"/>
    <property type="match status" value="1"/>
</dbReference>
<feature type="domain" description="Beta-lactamase-related" evidence="3">
    <location>
        <begin position="50"/>
        <end position="382"/>
    </location>
</feature>
<dbReference type="InterPro" id="IPR050789">
    <property type="entry name" value="Diverse_Enzym_Activities"/>
</dbReference>
<dbReference type="PROSITE" id="PS51318">
    <property type="entry name" value="TAT"/>
    <property type="match status" value="1"/>
</dbReference>
<dbReference type="Pfam" id="PF00144">
    <property type="entry name" value="Beta-lactamase"/>
    <property type="match status" value="1"/>
</dbReference>
<dbReference type="PROSITE" id="PS51257">
    <property type="entry name" value="PROKAR_LIPOPROTEIN"/>
    <property type="match status" value="1"/>
</dbReference>
<dbReference type="PANTHER" id="PTHR43283">
    <property type="entry name" value="BETA-LACTAMASE-RELATED"/>
    <property type="match status" value="1"/>
</dbReference>
<feature type="signal peptide" evidence="2">
    <location>
        <begin position="1"/>
        <end position="23"/>
    </location>
</feature>
<gene>
    <name evidence="4" type="ORF">SM757_28590</name>
</gene>
<dbReference type="Proteomes" id="UP001293718">
    <property type="component" value="Unassembled WGS sequence"/>
</dbReference>
<keyword evidence="5" id="KW-1185">Reference proteome</keyword>
<sequence>MTSIKRRNTLKFLCAAAAMPLVAGCDDALPTDTDAPQALQTPDALGDFLREDVERRMRKAGVTGLSIALVDDQQLPWYFASGWADKENNIPAKPQTQYRAGSISKLFTVAAALQFAAQGKLDLDAPIQAVLPEFGIRSRFGAAPITARLLMTHRAGLPRDVLGGMFMDQPQPFDAMVRRLRDAELICPPGLLMSYSNVGLTVLGAAVQRLAGVPFEVHLQRSLLQPLGMAQAGFAVHPADAPDMAAAHDKAGLAHETGLRDVPAGGLNASVLDLARFLSMVFAEGRAGDAQVLPAAWVREMLRPQLAGGAEALPSQRTGLGWMLDDAPDLPPHAGPLAHHAGATLYHRAYVATLPRYRLGVAVASNDARATKLLRELAHRALRLALQAKTGLRQEAGASATAAPAEVPLSGQELAAYAGRYTTEVGLVQVRPDGSRLLAQALGQRFQLRADAQGWLHPRYALLGLIPLNLADLDKLALQRRHVGGRDVLVVRTEGKELLLGERLAPPPADAPRWTGVAGRYVPLLQPGEAALVEQVDVFEEDGLLLARVKLPARYGDAQTVGVVQPLSETEARTPGPLAGMGEVVRRCEVEGRPGFEVAGLRFKQVQT</sequence>
<dbReference type="InterPro" id="IPR001466">
    <property type="entry name" value="Beta-lactam-related"/>
</dbReference>
<evidence type="ECO:0000313" key="4">
    <source>
        <dbReference type="EMBL" id="MDZ5460545.1"/>
    </source>
</evidence>
<feature type="chain" id="PRO_5047180503" evidence="2">
    <location>
        <begin position="24"/>
        <end position="608"/>
    </location>
</feature>
<evidence type="ECO:0000256" key="1">
    <source>
        <dbReference type="ARBA" id="ARBA00022801"/>
    </source>
</evidence>
<dbReference type="RefSeq" id="WP_322467968.1">
    <property type="nucleotide sequence ID" value="NZ_JAXOJX010000073.1"/>
</dbReference>
<keyword evidence="1 4" id="KW-0378">Hydrolase</keyword>
<dbReference type="EC" id="3.1.1.103" evidence="4"/>
<dbReference type="InterPro" id="IPR012338">
    <property type="entry name" value="Beta-lactam/transpept-like"/>
</dbReference>
<accession>A0ABU5INS0</accession>
<dbReference type="EMBL" id="JAXOJX010000073">
    <property type="protein sequence ID" value="MDZ5460545.1"/>
    <property type="molecule type" value="Genomic_DNA"/>
</dbReference>
<dbReference type="SUPFAM" id="SSF56601">
    <property type="entry name" value="beta-lactamase/transpeptidase-like"/>
    <property type="match status" value="1"/>
</dbReference>
<proteinExistence type="predicted"/>
<dbReference type="PANTHER" id="PTHR43283:SF11">
    <property type="entry name" value="BETA-LACTAMASE-RELATED DOMAIN-CONTAINING PROTEIN"/>
    <property type="match status" value="1"/>
</dbReference>
<comment type="caution">
    <text evidence="4">The sequence shown here is derived from an EMBL/GenBank/DDBJ whole genome shotgun (WGS) entry which is preliminary data.</text>
</comment>